<dbReference type="GO" id="GO:0042060">
    <property type="term" value="P:wound healing"/>
    <property type="evidence" value="ECO:0007669"/>
    <property type="project" value="TreeGrafter"/>
</dbReference>
<sequence length="2076" mass="233076">MGNSVSRPSCLGEKSRRSEELLQEPQLRDLGLDVGQPPGGSIVEAQMGPLEKPPAPVENGWSPAPAAGRSGAGSPVLKRSLSEVAVQNGGAACVPLKGQGEARGAAWTPPRAGAPRSAWSWKPVTTREVTEVTEVTETIVTEIVEVTEYPAGEKGEPLVTRTVTVLTERAGELAAGHADAPEVSLRAVPVPEDVAGTERAQDTLESLLAWVADMEELVSNQKPPSSEVKVAKAQLEEQKLLKRLLEERRPRVEHVLQERAALPGTTGAAAEGSSSLSSLGEKWGKLMQEAEARYGRLERILPAAQSFQEAVDSFQEWLGATERQLAQLWRANGCVSRVQEAHQQTQALCEEIRARLAELEGVLESGQRVLQMVTGEEAQLAQEKMESLRMRYLIVGQSSADTVHRLGQTLEASSRVGTAQEDLALWLGRVEKELASWDSQHGGQEPPVSTSDREKFEQILGSELAHLEGLGERLEAVSQVQLDAQALRSQLSDQKLLSAEILHHRGLAERLLGIADPLLRSCPEPLQQRLQPSVQALRERAEQLFVRSGACAVQLEHAQSLLAQFAEAHAELLPWLEETQAVGVQLSPNAISYEAFKEQQALLQCLREAIAEHRPLMGKLQRVSAQLVELSPEQGAPFQQRWQEAEEQYCRVRERVRQAAAVLEDALPRYSQLTERMDLLLECLERLQSRLQSQPSVRGDTAHLREQIRENSLALGELQKLGVALETVQAQGAELLASMQAANSDAAARGIQERTAQLLSQWGRLRGRCEEQERWLRELLALADRFWHGLSELALTLSDTQQLVLGLEEAGGEPEAIRTRLRTMQALREEIDSLQGELDTLGILGVELMSSCGDPDKPDVTKSLDDLYSSWHSLNKVWTERYARLEEQLQASVSYQETMQRLFEWLDAAELRIAEEFLVGGDLDMVQQQLAELKEFKRELYQCKVDVESLRHQAGPGGQGQGDPPAPLSDFRQRWDRLEEEIVSRQHQLEAALLGLGQFQHQLEELLQWLSHTSEQLQGPTLLRLDLQSCEIELAKHKVLRNDVMSHARTVQSVNEAGQGLLLSSLGDSVEGLQRSLQQLNQRWDVVQSETESRQLELENNLSQVQDITLEITELLQWLEHVELQLFFSKPAWGHPDTTKEKLATHLELCKEMESKQETYDAVRDRLQRLLGSCRAARPCSTEHSLRILEQKWESVHAEAQERKERLAEGLTVTTEFHGTMQELLRWVAHAEELLSSPAPPSFILDTVTVQIQEHKALVKEANAHGEKLSSLEAVASRLKDFSRKQDGAVIQNLVLTAKERLGKVLQHTAERGAALEEARKRTKQFSESRRLLLDWMDEAEQALEAPQDTATSQEEIKCQLAEHKAFQRELRSKRPVYEATLRSGRALRERARLPEDLQPLEELLGELKERWDALCSRAAERQHKLEEDLLFSGKFTDALQALMDWLYRAEPQLSEDVPVGGDRDLVSDLMDKHKVFQKELGKRASCIKMLKRSVRDLTRGSSSVDSQWLQKQMEELSTRWDLVCKLSVSKQARLEAALRQAEEFHTLVQSFLGRLSESEKTLKYGVFPEEEAAVQECQNQLQELMKSLQCQQLELECITSLGEEILSTSHPDSIITIKSWVTVAKSRFQEVLSWAQQQGERLQAQRASLAAEREEMAQLVDWITAAEEALSLRDQEPLPEEAEQLEELHAQHAVFMEELNRKQPDVEKVTKSCKQKLATELGPPAARRLATRRRSVGKAQGAPAVPLGGLEPQTPLMAQLLHRWQQLWLLALDRQYRLETALQRLRELEEFAHFDFGVWRKRYMQWISQMKSRVLDVFRGIDRDQDGRISQREFIESVLSSKFPTNVLEMNAVASIFDMNGDGFIDYYEFVSTLHPNRDPLRRTADADQIQDEVNRQVAQCNCAKRFQVEQISANRYRFGESQQLRMVRILRSTLMVRVGGGWIALDEFLVKNDPCRVKGRTNLKINEKYLSPDAFGATAAKCAGNQSAPSSKVLSPSRSNSSLSLYSSASAPSSPLARKSVLRRTRSGDRCPRSRGSLLPDGAELQFTAAEESPDVAPPEPPEGSPPERCSPCR</sequence>
<evidence type="ECO:0000256" key="3">
    <source>
        <dbReference type="ARBA" id="ARBA00022723"/>
    </source>
</evidence>
<dbReference type="Gene3D" id="1.10.238.10">
    <property type="entry name" value="EF-hand"/>
    <property type="match status" value="1"/>
</dbReference>
<evidence type="ECO:0000256" key="4">
    <source>
        <dbReference type="ARBA" id="ARBA00022837"/>
    </source>
</evidence>
<evidence type="ECO:0000256" key="6">
    <source>
        <dbReference type="SAM" id="Coils"/>
    </source>
</evidence>
<dbReference type="InterPro" id="IPR002017">
    <property type="entry name" value="Spectrin_repeat"/>
</dbReference>
<dbReference type="SUPFAM" id="SSF143575">
    <property type="entry name" value="GAS2 domain-like"/>
    <property type="match status" value="1"/>
</dbReference>
<dbReference type="GO" id="GO:0045104">
    <property type="term" value="P:intermediate filament cytoskeleton organization"/>
    <property type="evidence" value="ECO:0007669"/>
    <property type="project" value="InterPro"/>
</dbReference>
<dbReference type="SMART" id="SM00243">
    <property type="entry name" value="GAS2"/>
    <property type="match status" value="1"/>
</dbReference>
<dbReference type="InterPro" id="IPR002048">
    <property type="entry name" value="EF_hand_dom"/>
</dbReference>
<keyword evidence="10" id="KW-1185">Reference proteome</keyword>
<dbReference type="FunFam" id="3.30.920.20:FF:000001">
    <property type="entry name" value="Microtubule-actin cross-linking factor 1"/>
    <property type="match status" value="1"/>
</dbReference>
<dbReference type="PROSITE" id="PS51460">
    <property type="entry name" value="GAR"/>
    <property type="match status" value="1"/>
</dbReference>
<dbReference type="GO" id="GO:0005882">
    <property type="term" value="C:intermediate filament"/>
    <property type="evidence" value="ECO:0007669"/>
    <property type="project" value="TreeGrafter"/>
</dbReference>
<name>A0A6J3CDL4_AYTFU</name>
<dbReference type="Gene3D" id="1.20.58.60">
    <property type="match status" value="12"/>
</dbReference>
<dbReference type="GeneID" id="116485702"/>
<dbReference type="Proteomes" id="UP000504639">
    <property type="component" value="Chromosome 2"/>
</dbReference>
<organism evidence="10 11">
    <name type="scientific">Aythya fuligula</name>
    <name type="common">Tufted duck</name>
    <name type="synonym">Anas fuligula</name>
    <dbReference type="NCBI Taxonomy" id="219594"/>
    <lineage>
        <taxon>Eukaryota</taxon>
        <taxon>Metazoa</taxon>
        <taxon>Chordata</taxon>
        <taxon>Craniata</taxon>
        <taxon>Vertebrata</taxon>
        <taxon>Euteleostomi</taxon>
        <taxon>Archelosauria</taxon>
        <taxon>Archosauria</taxon>
        <taxon>Dinosauria</taxon>
        <taxon>Saurischia</taxon>
        <taxon>Theropoda</taxon>
        <taxon>Coelurosauria</taxon>
        <taxon>Aves</taxon>
        <taxon>Neognathae</taxon>
        <taxon>Galloanserae</taxon>
        <taxon>Anseriformes</taxon>
        <taxon>Anatidae</taxon>
        <taxon>Aythyinae</taxon>
        <taxon>Aythya</taxon>
    </lineage>
</organism>
<dbReference type="InterPro" id="IPR043197">
    <property type="entry name" value="Plakin"/>
</dbReference>
<dbReference type="SMART" id="SM00054">
    <property type="entry name" value="EFh"/>
    <property type="match status" value="2"/>
</dbReference>
<dbReference type="Gene3D" id="3.30.920.20">
    <property type="entry name" value="Gas2-like domain"/>
    <property type="match status" value="1"/>
</dbReference>
<accession>A0A6J3CDL4</accession>
<dbReference type="InterPro" id="IPR011992">
    <property type="entry name" value="EF-hand-dom_pair"/>
</dbReference>
<evidence type="ECO:0000256" key="7">
    <source>
        <dbReference type="SAM" id="MobiDB-lite"/>
    </source>
</evidence>
<feature type="region of interest" description="Disordered" evidence="7">
    <location>
        <begin position="2006"/>
        <end position="2076"/>
    </location>
</feature>
<feature type="coiled-coil region" evidence="6">
    <location>
        <begin position="817"/>
        <end position="844"/>
    </location>
</feature>
<dbReference type="GO" id="GO:0005509">
    <property type="term" value="F:calcium ion binding"/>
    <property type="evidence" value="ECO:0007669"/>
    <property type="project" value="InterPro"/>
</dbReference>
<dbReference type="PANTHER" id="PTHR23169:SF33">
    <property type="entry name" value="MICROTUBULE-ACTIN CROSS-LINKING FACTOR 1, ISOFORMS 1_2_3_5"/>
    <property type="match status" value="1"/>
</dbReference>
<dbReference type="GO" id="GO:0005198">
    <property type="term" value="F:structural molecule activity"/>
    <property type="evidence" value="ECO:0007669"/>
    <property type="project" value="TreeGrafter"/>
</dbReference>
<reference evidence="11" key="1">
    <citation type="submission" date="2025-08" db="UniProtKB">
        <authorList>
            <consortium name="RefSeq"/>
        </authorList>
    </citation>
    <scope>IDENTIFICATION</scope>
    <source>
        <tissue evidence="11">Lung</tissue>
    </source>
</reference>
<keyword evidence="3" id="KW-0479">Metal-binding</keyword>
<protein>
    <submittedName>
        <fullName evidence="11">Microtubule-actin cross-linking factor 1-like</fullName>
    </submittedName>
</protein>
<dbReference type="InterPro" id="IPR018247">
    <property type="entry name" value="EF_Hand_1_Ca_BS"/>
</dbReference>
<keyword evidence="6" id="KW-0175">Coiled coil</keyword>
<evidence type="ECO:0000313" key="11">
    <source>
        <dbReference type="RefSeq" id="XP_032037086.1"/>
    </source>
</evidence>
<dbReference type="Pfam" id="PF00435">
    <property type="entry name" value="Spectrin"/>
    <property type="match status" value="10"/>
</dbReference>
<evidence type="ECO:0000313" key="10">
    <source>
        <dbReference type="Proteomes" id="UP000504639"/>
    </source>
</evidence>
<evidence type="ECO:0000259" key="8">
    <source>
        <dbReference type="PROSITE" id="PS50222"/>
    </source>
</evidence>
<dbReference type="GO" id="GO:0005737">
    <property type="term" value="C:cytoplasm"/>
    <property type="evidence" value="ECO:0007669"/>
    <property type="project" value="TreeGrafter"/>
</dbReference>
<feature type="region of interest" description="Disordered" evidence="7">
    <location>
        <begin position="1"/>
        <end position="75"/>
    </location>
</feature>
<dbReference type="KEGG" id="aful:116485702"/>
<proteinExistence type="predicted"/>
<feature type="domain" description="EF-hand" evidence="8">
    <location>
        <begin position="1810"/>
        <end position="1845"/>
    </location>
</feature>
<dbReference type="GO" id="GO:0008017">
    <property type="term" value="F:microtubule binding"/>
    <property type="evidence" value="ECO:0007669"/>
    <property type="project" value="InterPro"/>
</dbReference>
<gene>
    <name evidence="11" type="primary">LOC116485702</name>
</gene>
<dbReference type="Pfam" id="PF13202">
    <property type="entry name" value="EF-hand_5"/>
    <property type="match status" value="2"/>
</dbReference>
<evidence type="ECO:0000256" key="5">
    <source>
        <dbReference type="ARBA" id="ARBA00023212"/>
    </source>
</evidence>
<evidence type="ECO:0000256" key="2">
    <source>
        <dbReference type="ARBA" id="ARBA00022490"/>
    </source>
</evidence>
<dbReference type="PROSITE" id="PS00018">
    <property type="entry name" value="EF_HAND_1"/>
    <property type="match status" value="2"/>
</dbReference>
<keyword evidence="2" id="KW-0963">Cytoplasm</keyword>
<feature type="coiled-coil region" evidence="6">
    <location>
        <begin position="1063"/>
        <end position="1090"/>
    </location>
</feature>
<feature type="compositionally biased region" description="Pro residues" evidence="7">
    <location>
        <begin position="2058"/>
        <end position="2067"/>
    </location>
</feature>
<dbReference type="RefSeq" id="XP_032037086.1">
    <property type="nucleotide sequence ID" value="XM_032181195.1"/>
</dbReference>
<dbReference type="PANTHER" id="PTHR23169">
    <property type="entry name" value="ENVOPLAKIN"/>
    <property type="match status" value="1"/>
</dbReference>
<dbReference type="Pfam" id="PF02187">
    <property type="entry name" value="GAS2"/>
    <property type="match status" value="1"/>
</dbReference>
<keyword evidence="4" id="KW-0106">Calcium</keyword>
<dbReference type="InterPro" id="IPR036534">
    <property type="entry name" value="GAR_dom_sf"/>
</dbReference>
<feature type="domain" description="EF-hand" evidence="8">
    <location>
        <begin position="1846"/>
        <end position="1881"/>
    </location>
</feature>
<dbReference type="FunFam" id="1.20.58.60:FF:000486">
    <property type="entry name" value="Uncharacterized protein"/>
    <property type="match status" value="1"/>
</dbReference>
<dbReference type="GO" id="GO:0005886">
    <property type="term" value="C:plasma membrane"/>
    <property type="evidence" value="ECO:0007669"/>
    <property type="project" value="UniProtKB-SubCell"/>
</dbReference>
<dbReference type="CDD" id="cd00176">
    <property type="entry name" value="SPEC"/>
    <property type="match status" value="6"/>
</dbReference>
<dbReference type="SMART" id="SM00150">
    <property type="entry name" value="SPEC"/>
    <property type="match status" value="14"/>
</dbReference>
<feature type="domain" description="GAR" evidence="9">
    <location>
        <begin position="1886"/>
        <end position="1958"/>
    </location>
</feature>
<keyword evidence="5" id="KW-0206">Cytoskeleton</keyword>
<feature type="compositionally biased region" description="Low complexity" evidence="7">
    <location>
        <begin position="2006"/>
        <end position="2021"/>
    </location>
</feature>
<dbReference type="FunFam" id="1.20.58.60:FF:000001">
    <property type="entry name" value="Microtubule-actin cross-linking factor 1"/>
    <property type="match status" value="4"/>
</dbReference>
<evidence type="ECO:0000259" key="9">
    <source>
        <dbReference type="PROSITE" id="PS51460"/>
    </source>
</evidence>
<dbReference type="InParanoid" id="A0A6J3CDL4"/>
<comment type="subcellular location">
    <subcellularLocation>
        <location evidence="1">Cytoplasm</location>
        <location evidence="1">Cytoskeleton</location>
    </subcellularLocation>
</comment>
<dbReference type="PROSITE" id="PS50222">
    <property type="entry name" value="EF_HAND_2"/>
    <property type="match status" value="2"/>
</dbReference>
<dbReference type="SUPFAM" id="SSF46966">
    <property type="entry name" value="Spectrin repeat"/>
    <property type="match status" value="12"/>
</dbReference>
<dbReference type="InterPro" id="IPR003108">
    <property type="entry name" value="GAR_dom"/>
</dbReference>
<dbReference type="SUPFAM" id="SSF47473">
    <property type="entry name" value="EF-hand"/>
    <property type="match status" value="1"/>
</dbReference>
<evidence type="ECO:0000256" key="1">
    <source>
        <dbReference type="ARBA" id="ARBA00004245"/>
    </source>
</evidence>
<feature type="compositionally biased region" description="Basic and acidic residues" evidence="7">
    <location>
        <begin position="13"/>
        <end position="31"/>
    </location>
</feature>
<feature type="compositionally biased region" description="Low complexity" evidence="7">
    <location>
        <begin position="62"/>
        <end position="75"/>
    </location>
</feature>
<dbReference type="CDD" id="cd00051">
    <property type="entry name" value="EFh"/>
    <property type="match status" value="1"/>
</dbReference>
<dbReference type="InterPro" id="IPR018159">
    <property type="entry name" value="Spectrin/alpha-actinin"/>
</dbReference>